<keyword evidence="3" id="KW-1185">Reference proteome</keyword>
<dbReference type="EMBL" id="JAOYFB010000036">
    <property type="protein sequence ID" value="KAK4021774.1"/>
    <property type="molecule type" value="Genomic_DNA"/>
</dbReference>
<reference evidence="2 3" key="1">
    <citation type="journal article" date="2023" name="Nucleic Acids Res.">
        <title>The hologenome of Daphnia magna reveals possible DNA methylation and microbiome-mediated evolution of the host genome.</title>
        <authorList>
            <person name="Chaturvedi A."/>
            <person name="Li X."/>
            <person name="Dhandapani V."/>
            <person name="Marshall H."/>
            <person name="Kissane S."/>
            <person name="Cuenca-Cambronero M."/>
            <person name="Asole G."/>
            <person name="Calvet F."/>
            <person name="Ruiz-Romero M."/>
            <person name="Marangio P."/>
            <person name="Guigo R."/>
            <person name="Rago D."/>
            <person name="Mirbahai L."/>
            <person name="Eastwood N."/>
            <person name="Colbourne J.K."/>
            <person name="Zhou J."/>
            <person name="Mallon E."/>
            <person name="Orsini L."/>
        </authorList>
    </citation>
    <scope>NUCLEOTIDE SEQUENCE [LARGE SCALE GENOMIC DNA]</scope>
    <source>
        <strain evidence="2">LRV0_1</strain>
    </source>
</reference>
<evidence type="ECO:0000313" key="3">
    <source>
        <dbReference type="Proteomes" id="UP001234178"/>
    </source>
</evidence>
<dbReference type="PANTHER" id="PTHR46903">
    <property type="entry name" value="C2H2-TYPE DOMAIN-CONTAINING PROTEIN"/>
    <property type="match status" value="1"/>
</dbReference>
<gene>
    <name evidence="2" type="ORF">OUZ56_003683</name>
</gene>
<accession>A0ABR0A9T4</accession>
<dbReference type="PANTHER" id="PTHR46903:SF1">
    <property type="entry name" value="CCHC-TYPE DOMAIN-CONTAINING PROTEIN"/>
    <property type="match status" value="1"/>
</dbReference>
<feature type="region of interest" description="Disordered" evidence="1">
    <location>
        <begin position="1"/>
        <end position="32"/>
    </location>
</feature>
<proteinExistence type="predicted"/>
<sequence>MSCARDLGLGPGSRKPGLPVVRRQKKPPMSDPGSLFAKVGRLGGFDGQTGVCLCSLFLFFPYSLEVHEKDLWVFSIALGSGSRNADYPQIVTKDSHPWSIRVADLPRRVGWAGFDGNSPAGSPAPVSPFISQTSPSTETPLAISMAEAAGSLVDGEIARDVGCNFIPKEIDIETWKRQRKVTCTQVITTCCPINLLITSHGSRGAIIGLINHLRRLSSTATRLHTQLLNAEADQMENDRQAAIHLRYVQQIGEVRESARENLESRANEPPSENRQTCGSQEVMRAPHLQALDQLEIKQDPATLKQFTEKVQIHFFDLSRIGETSTADLIEGVCLRYDSTLMRSPFATFLNIQGTPQILEIDGAGGVVKHSSRRVQLQLRSESDEIVTLQSSTRNVVASPTPVTDWNRMKREWAHLRDLPTGEVGGRVDLSFGTEHIHLLGVKETREDKDYEPIVLGQGLGGSSEESPTSTQPLQQIARVLFPVAFP</sequence>
<protein>
    <submittedName>
        <fullName evidence="2">Uncharacterized protein</fullName>
    </submittedName>
</protein>
<organism evidence="2 3">
    <name type="scientific">Daphnia magna</name>
    <dbReference type="NCBI Taxonomy" id="35525"/>
    <lineage>
        <taxon>Eukaryota</taxon>
        <taxon>Metazoa</taxon>
        <taxon>Ecdysozoa</taxon>
        <taxon>Arthropoda</taxon>
        <taxon>Crustacea</taxon>
        <taxon>Branchiopoda</taxon>
        <taxon>Diplostraca</taxon>
        <taxon>Cladocera</taxon>
        <taxon>Anomopoda</taxon>
        <taxon>Daphniidae</taxon>
        <taxon>Daphnia</taxon>
    </lineage>
</organism>
<name>A0ABR0A9T4_9CRUS</name>
<feature type="region of interest" description="Disordered" evidence="1">
    <location>
        <begin position="258"/>
        <end position="278"/>
    </location>
</feature>
<evidence type="ECO:0000256" key="1">
    <source>
        <dbReference type="SAM" id="MobiDB-lite"/>
    </source>
</evidence>
<comment type="caution">
    <text evidence="2">The sequence shown here is derived from an EMBL/GenBank/DDBJ whole genome shotgun (WGS) entry which is preliminary data.</text>
</comment>
<evidence type="ECO:0000313" key="2">
    <source>
        <dbReference type="EMBL" id="KAK4021774.1"/>
    </source>
</evidence>
<dbReference type="Proteomes" id="UP001234178">
    <property type="component" value="Unassembled WGS sequence"/>
</dbReference>